<feature type="transmembrane region" description="Helical" evidence="4">
    <location>
        <begin position="63"/>
        <end position="86"/>
    </location>
</feature>
<dbReference type="InterPro" id="IPR018060">
    <property type="entry name" value="HTH_AraC"/>
</dbReference>
<gene>
    <name evidence="6" type="ORF">HG263_04555</name>
</gene>
<evidence type="ECO:0000259" key="5">
    <source>
        <dbReference type="PROSITE" id="PS01124"/>
    </source>
</evidence>
<keyword evidence="3" id="KW-0804">Transcription</keyword>
<reference evidence="6 7" key="1">
    <citation type="submission" date="2020-04" db="EMBL/GenBank/DDBJ databases">
        <title>Pseudoalteromonas caenipelagi sp. nov., isolated from a tidal flat.</title>
        <authorList>
            <person name="Park S."/>
            <person name="Yoon J.-H."/>
        </authorList>
    </citation>
    <scope>NUCLEOTIDE SEQUENCE [LARGE SCALE GENOMIC DNA]</scope>
    <source>
        <strain evidence="6 7">JBTF-M23</strain>
    </source>
</reference>
<dbReference type="SMART" id="SM00342">
    <property type="entry name" value="HTH_ARAC"/>
    <property type="match status" value="1"/>
</dbReference>
<feature type="transmembrane region" description="Helical" evidence="4">
    <location>
        <begin position="6"/>
        <end position="23"/>
    </location>
</feature>
<dbReference type="InterPro" id="IPR020449">
    <property type="entry name" value="Tscrpt_reg_AraC-type_HTH"/>
</dbReference>
<feature type="domain" description="HTH araC/xylS-type" evidence="5">
    <location>
        <begin position="272"/>
        <end position="377"/>
    </location>
</feature>
<dbReference type="AlphaFoldDB" id="A0A849VA51"/>
<dbReference type="PANTHER" id="PTHR43280:SF29">
    <property type="entry name" value="ARAC-FAMILY TRANSCRIPTIONAL REGULATOR"/>
    <property type="match status" value="1"/>
</dbReference>
<keyword evidence="4" id="KW-0812">Transmembrane</keyword>
<dbReference type="RefSeq" id="WP_171624857.1">
    <property type="nucleotide sequence ID" value="NZ_JABBPG010000001.1"/>
</dbReference>
<evidence type="ECO:0000256" key="1">
    <source>
        <dbReference type="ARBA" id="ARBA00023015"/>
    </source>
</evidence>
<feature type="transmembrane region" description="Helical" evidence="4">
    <location>
        <begin position="35"/>
        <end position="57"/>
    </location>
</feature>
<keyword evidence="4" id="KW-0472">Membrane</keyword>
<comment type="caution">
    <text evidence="6">The sequence shown here is derived from an EMBL/GenBank/DDBJ whole genome shotgun (WGS) entry which is preliminary data.</text>
</comment>
<dbReference type="Gene3D" id="1.10.10.60">
    <property type="entry name" value="Homeodomain-like"/>
    <property type="match status" value="2"/>
</dbReference>
<evidence type="ECO:0000313" key="6">
    <source>
        <dbReference type="EMBL" id="NOU49805.1"/>
    </source>
</evidence>
<dbReference type="Pfam" id="PF12833">
    <property type="entry name" value="HTH_18"/>
    <property type="match status" value="1"/>
</dbReference>
<evidence type="ECO:0000256" key="4">
    <source>
        <dbReference type="SAM" id="Phobius"/>
    </source>
</evidence>
<evidence type="ECO:0000256" key="3">
    <source>
        <dbReference type="ARBA" id="ARBA00023163"/>
    </source>
</evidence>
<feature type="transmembrane region" description="Helical" evidence="4">
    <location>
        <begin position="98"/>
        <end position="120"/>
    </location>
</feature>
<dbReference type="InterPro" id="IPR009057">
    <property type="entry name" value="Homeodomain-like_sf"/>
</dbReference>
<organism evidence="6 7">
    <name type="scientific">Pseudoalteromonas caenipelagi</name>
    <dbReference type="NCBI Taxonomy" id="2726988"/>
    <lineage>
        <taxon>Bacteria</taxon>
        <taxon>Pseudomonadati</taxon>
        <taxon>Pseudomonadota</taxon>
        <taxon>Gammaproteobacteria</taxon>
        <taxon>Alteromonadales</taxon>
        <taxon>Pseudoalteromonadaceae</taxon>
        <taxon>Pseudoalteromonas</taxon>
    </lineage>
</organism>
<dbReference type="GO" id="GO:0003700">
    <property type="term" value="F:DNA-binding transcription factor activity"/>
    <property type="evidence" value="ECO:0007669"/>
    <property type="project" value="InterPro"/>
</dbReference>
<dbReference type="PROSITE" id="PS00041">
    <property type="entry name" value="HTH_ARAC_FAMILY_1"/>
    <property type="match status" value="1"/>
</dbReference>
<proteinExistence type="predicted"/>
<feature type="transmembrane region" description="Helical" evidence="4">
    <location>
        <begin position="140"/>
        <end position="167"/>
    </location>
</feature>
<name>A0A849VA51_9GAMM</name>
<protein>
    <submittedName>
        <fullName evidence="6">Helix-turn-helix transcriptional regulator</fullName>
    </submittedName>
</protein>
<keyword evidence="1" id="KW-0805">Transcription regulation</keyword>
<evidence type="ECO:0000256" key="2">
    <source>
        <dbReference type="ARBA" id="ARBA00023125"/>
    </source>
</evidence>
<dbReference type="SUPFAM" id="SSF46689">
    <property type="entry name" value="Homeodomain-like"/>
    <property type="match status" value="1"/>
</dbReference>
<keyword evidence="2" id="KW-0238">DNA-binding</keyword>
<keyword evidence="4" id="KW-1133">Transmembrane helix</keyword>
<dbReference type="InterPro" id="IPR018062">
    <property type="entry name" value="HTH_AraC-typ_CS"/>
</dbReference>
<dbReference type="PRINTS" id="PR00032">
    <property type="entry name" value="HTHARAC"/>
</dbReference>
<dbReference type="Proteomes" id="UP000586305">
    <property type="component" value="Unassembled WGS sequence"/>
</dbReference>
<feature type="transmembrane region" description="Helical" evidence="4">
    <location>
        <begin position="220"/>
        <end position="242"/>
    </location>
</feature>
<dbReference type="PROSITE" id="PS01124">
    <property type="entry name" value="HTH_ARAC_FAMILY_2"/>
    <property type="match status" value="1"/>
</dbReference>
<dbReference type="EMBL" id="JABBPG010000001">
    <property type="protein sequence ID" value="NOU49805.1"/>
    <property type="molecule type" value="Genomic_DNA"/>
</dbReference>
<evidence type="ECO:0000313" key="7">
    <source>
        <dbReference type="Proteomes" id="UP000586305"/>
    </source>
</evidence>
<accession>A0A849VA51</accession>
<feature type="transmembrane region" description="Helical" evidence="4">
    <location>
        <begin position="188"/>
        <end position="208"/>
    </location>
</feature>
<keyword evidence="7" id="KW-1185">Reference proteome</keyword>
<sequence length="386" mass="43156">MSVAIFPTIVFSAKLGVAGLAIAQSSFGYGSLQKYRSFLTAVLVLFSIHALGDLVLVSGGYRYVPNLVGLQLPLTTFIGPAFYFYTRSLLLRANKNSIKSIILACVGPALVMLSFMPFALLVSAEQKLALANPATRDPALYQFALLTCLSTTLVFLGTTLTYFRAAYMLQVKHRAQLMQRFSDIQRQSLDWLRIILILWGAVWSLYSIEYFLGFIGVKWIGSGVMIPILELVLLVAFAHLSLNQPRLDEQHKTQEPEPATPRIAILDPQRMTRIADKLRHAMEQEHLFKDNELSLSRLSSAINVSENHISETLSQHLHCNFFQLINEYRVEEAKRLLASTDHSIVDVSFESGFNSRSTFNTAFKNAVGLTPSAYRQANLEINTKSA</sequence>
<dbReference type="GO" id="GO:0043565">
    <property type="term" value="F:sequence-specific DNA binding"/>
    <property type="evidence" value="ECO:0007669"/>
    <property type="project" value="InterPro"/>
</dbReference>
<dbReference type="PANTHER" id="PTHR43280">
    <property type="entry name" value="ARAC-FAMILY TRANSCRIPTIONAL REGULATOR"/>
    <property type="match status" value="1"/>
</dbReference>